<accession>A0A8I1KKZ2</accession>
<dbReference type="Proteomes" id="UP000623250">
    <property type="component" value="Unassembled WGS sequence"/>
</dbReference>
<comment type="caution">
    <text evidence="2">The sequence shown here is derived from an EMBL/GenBank/DDBJ whole genome shotgun (WGS) entry which is preliminary data.</text>
</comment>
<name>A0A8I1KKZ2_9HYPH</name>
<dbReference type="AlphaFoldDB" id="A0A8I1KKZ2"/>
<keyword evidence="1" id="KW-0812">Transmembrane</keyword>
<keyword evidence="1" id="KW-1133">Transmembrane helix</keyword>
<dbReference type="EMBL" id="JAEMUK010000080">
    <property type="protein sequence ID" value="MBJ7544704.1"/>
    <property type="molecule type" value="Genomic_DNA"/>
</dbReference>
<organism evidence="2 3">
    <name type="scientific">Rhodomicrobium udaipurense</name>
    <dbReference type="NCBI Taxonomy" id="1202716"/>
    <lineage>
        <taxon>Bacteria</taxon>
        <taxon>Pseudomonadati</taxon>
        <taxon>Pseudomonadota</taxon>
        <taxon>Alphaproteobacteria</taxon>
        <taxon>Hyphomicrobiales</taxon>
        <taxon>Hyphomicrobiaceae</taxon>
        <taxon>Rhodomicrobium</taxon>
    </lineage>
</organism>
<feature type="transmembrane region" description="Helical" evidence="1">
    <location>
        <begin position="21"/>
        <end position="46"/>
    </location>
</feature>
<proteinExistence type="predicted"/>
<gene>
    <name evidence="2" type="ORF">JDN41_14210</name>
</gene>
<evidence type="ECO:0000313" key="3">
    <source>
        <dbReference type="Proteomes" id="UP000623250"/>
    </source>
</evidence>
<sequence>MSGADSASPRRGGARWLALGYALAFAAITLFAVSPMILATIASAIAGSAGCALDEGNIHPCVIAGEDWGSTLYTMAMMGWLAIATIQIGAIALAVWFAVLVIHGAVLAFWPRRSGTD</sequence>
<protein>
    <submittedName>
        <fullName evidence="2">Uncharacterized protein</fullName>
    </submittedName>
</protein>
<dbReference type="RefSeq" id="WP_052037286.1">
    <property type="nucleotide sequence ID" value="NZ_JAEMUK010000080.1"/>
</dbReference>
<evidence type="ECO:0000313" key="2">
    <source>
        <dbReference type="EMBL" id="MBJ7544704.1"/>
    </source>
</evidence>
<evidence type="ECO:0000256" key="1">
    <source>
        <dbReference type="SAM" id="Phobius"/>
    </source>
</evidence>
<reference evidence="2 3" key="1">
    <citation type="submission" date="2020-12" db="EMBL/GenBank/DDBJ databases">
        <title>Revised draft genomes of Rhodomicrobium vannielii ATCC 17100 and Rhodomicrobium udaipurense JA643.</title>
        <authorList>
            <person name="Conners E.M."/>
            <person name="Davenport E.J."/>
            <person name="Bose A."/>
        </authorList>
    </citation>
    <scope>NUCLEOTIDE SEQUENCE [LARGE SCALE GENOMIC DNA]</scope>
    <source>
        <strain evidence="2 3">JA643</strain>
    </source>
</reference>
<feature type="transmembrane region" description="Helical" evidence="1">
    <location>
        <begin position="77"/>
        <end position="110"/>
    </location>
</feature>
<keyword evidence="1" id="KW-0472">Membrane</keyword>
<keyword evidence="3" id="KW-1185">Reference proteome</keyword>